<feature type="transmembrane region" description="Helical" evidence="6">
    <location>
        <begin position="16"/>
        <end position="40"/>
    </location>
</feature>
<feature type="transmembrane region" description="Helical" evidence="6">
    <location>
        <begin position="52"/>
        <end position="76"/>
    </location>
</feature>
<proteinExistence type="predicted"/>
<evidence type="ECO:0000256" key="4">
    <source>
        <dbReference type="ARBA" id="ARBA00022989"/>
    </source>
</evidence>
<feature type="transmembrane region" description="Helical" evidence="6">
    <location>
        <begin position="356"/>
        <end position="375"/>
    </location>
</feature>
<gene>
    <name evidence="7" type="ordered locus">Paes_0824</name>
</gene>
<comment type="subcellular location">
    <subcellularLocation>
        <location evidence="1">Cell membrane</location>
        <topology evidence="1">Multi-pass membrane protein</topology>
    </subcellularLocation>
</comment>
<dbReference type="HOGENOM" id="CLU_028799_6_0_10"/>
<evidence type="ECO:0000313" key="8">
    <source>
        <dbReference type="Proteomes" id="UP000002725"/>
    </source>
</evidence>
<evidence type="ECO:0000256" key="6">
    <source>
        <dbReference type="SAM" id="Phobius"/>
    </source>
</evidence>
<evidence type="ECO:0000256" key="3">
    <source>
        <dbReference type="ARBA" id="ARBA00022692"/>
    </source>
</evidence>
<evidence type="ECO:0000313" key="7">
    <source>
        <dbReference type="EMBL" id="ACF45870.1"/>
    </source>
</evidence>
<keyword evidence="8" id="KW-1185">Reference proteome</keyword>
<dbReference type="RefSeq" id="WP_012505407.1">
    <property type="nucleotide sequence ID" value="NC_011059.1"/>
</dbReference>
<name>B4S733_PROA2</name>
<dbReference type="Pfam" id="PF03739">
    <property type="entry name" value="LptF_LptG"/>
    <property type="match status" value="1"/>
</dbReference>
<evidence type="ECO:0000256" key="2">
    <source>
        <dbReference type="ARBA" id="ARBA00022475"/>
    </source>
</evidence>
<keyword evidence="2" id="KW-1003">Cell membrane</keyword>
<dbReference type="InterPro" id="IPR005495">
    <property type="entry name" value="LptG/LptF_permease"/>
</dbReference>
<organism evidence="7 8">
    <name type="scientific">Prosthecochloris aestuarii (strain DSM 271 / SK 413)</name>
    <dbReference type="NCBI Taxonomy" id="290512"/>
    <lineage>
        <taxon>Bacteria</taxon>
        <taxon>Pseudomonadati</taxon>
        <taxon>Chlorobiota</taxon>
        <taxon>Chlorobiia</taxon>
        <taxon>Chlorobiales</taxon>
        <taxon>Chlorobiaceae</taxon>
        <taxon>Prosthecochloris</taxon>
    </lineage>
</organism>
<reference evidence="7" key="1">
    <citation type="submission" date="2008-06" db="EMBL/GenBank/DDBJ databases">
        <title>Complete sequence of chromosome of Prosthecochloris aestuarii DSM 271.</title>
        <authorList>
            <consortium name="US DOE Joint Genome Institute"/>
            <person name="Lucas S."/>
            <person name="Copeland A."/>
            <person name="Lapidus A."/>
            <person name="Glavina del Rio T."/>
            <person name="Dalin E."/>
            <person name="Tice H."/>
            <person name="Bruce D."/>
            <person name="Goodwin L."/>
            <person name="Pitluck S."/>
            <person name="Schmutz J."/>
            <person name="Larimer F."/>
            <person name="Land M."/>
            <person name="Hauser L."/>
            <person name="Kyrpides N."/>
            <person name="Anderson I."/>
            <person name="Liu Z."/>
            <person name="Li T."/>
            <person name="Zhao F."/>
            <person name="Overmann J."/>
            <person name="Bryant D.A."/>
            <person name="Richardson P."/>
        </authorList>
    </citation>
    <scope>NUCLEOTIDE SEQUENCE [LARGE SCALE GENOMIC DNA]</scope>
    <source>
        <strain evidence="7">DSM 271</strain>
    </source>
</reference>
<dbReference type="EMBL" id="CP001108">
    <property type="protein sequence ID" value="ACF45870.1"/>
    <property type="molecule type" value="Genomic_DNA"/>
</dbReference>
<dbReference type="KEGG" id="paa:Paes_0824"/>
<dbReference type="GO" id="GO:0043190">
    <property type="term" value="C:ATP-binding cassette (ABC) transporter complex"/>
    <property type="evidence" value="ECO:0007669"/>
    <property type="project" value="TreeGrafter"/>
</dbReference>
<dbReference type="Proteomes" id="UP000002725">
    <property type="component" value="Chromosome"/>
</dbReference>
<keyword evidence="5 6" id="KW-0472">Membrane</keyword>
<dbReference type="eggNOG" id="COG0795">
    <property type="taxonomic scope" value="Bacteria"/>
</dbReference>
<keyword evidence="3 6" id="KW-0812">Transmembrane</keyword>
<evidence type="ECO:0000256" key="5">
    <source>
        <dbReference type="ARBA" id="ARBA00023136"/>
    </source>
</evidence>
<dbReference type="PANTHER" id="PTHR33529">
    <property type="entry name" value="SLR0882 PROTEIN-RELATED"/>
    <property type="match status" value="1"/>
</dbReference>
<feature type="transmembrane region" description="Helical" evidence="6">
    <location>
        <begin position="381"/>
        <end position="402"/>
    </location>
</feature>
<evidence type="ECO:0000256" key="1">
    <source>
        <dbReference type="ARBA" id="ARBA00004651"/>
    </source>
</evidence>
<feature type="transmembrane region" description="Helical" evidence="6">
    <location>
        <begin position="414"/>
        <end position="435"/>
    </location>
</feature>
<feature type="transmembrane region" description="Helical" evidence="6">
    <location>
        <begin position="96"/>
        <end position="114"/>
    </location>
</feature>
<sequence length="444" mass="49809">MKIVDRYILKAHAAPFLFAFLTIIFVFTLQFFSLFIARFVGKGLDLLVISELILLQISWMVVLAVPMAVLVSTLMAFGNLTNRSEIAVMRSGGLSMSRVILPVLIAASVLAFLVERFNNVVLPEANYQAKMLLRDITKTKPSFGLTENAFSSFIDGYSILVRDIDPDSGELRGVTIYEGTRDDYSTVITAETGSISFTQDSHYLIMELYNGEIHEMIMNTKEEYRLMSFSRHRFVFSSTGYGFERTDPESVRRGDRDLAADQLKAMGKEFLKRIASGSMKATSLLMDDQKRIASAYENRQKGEERIILRSKSLSLRRSLALERVDGMLEELDASIDRISADRRMYNKYMVEYHKKYALSFACIIFVLVGAPLGVLAKRGGFGVGAGLALAFFVLYWALLILGEHLADRNLLHPGFAMWLANILMAFIGGVAYWRVTSTGAGNNR</sequence>
<dbReference type="GO" id="GO:0015920">
    <property type="term" value="P:lipopolysaccharide transport"/>
    <property type="evidence" value="ECO:0007669"/>
    <property type="project" value="TreeGrafter"/>
</dbReference>
<accession>B4S733</accession>
<keyword evidence="4 6" id="KW-1133">Transmembrane helix</keyword>
<dbReference type="AlphaFoldDB" id="B4S733"/>
<dbReference type="STRING" id="290512.Paes_0824"/>
<dbReference type="PANTHER" id="PTHR33529:SF6">
    <property type="entry name" value="YJGP_YJGQ FAMILY PERMEASE"/>
    <property type="match status" value="1"/>
</dbReference>
<protein>
    <submittedName>
        <fullName evidence="7">Permease YjgP/YjgQ family protein</fullName>
    </submittedName>
</protein>